<feature type="compositionally biased region" description="Pro residues" evidence="1">
    <location>
        <begin position="576"/>
        <end position="592"/>
    </location>
</feature>
<feature type="region of interest" description="Disordered" evidence="1">
    <location>
        <begin position="244"/>
        <end position="289"/>
    </location>
</feature>
<sequence length="637" mass="70188">MADLLPPPSYSQQDPISSTPGPAANGNPYSDPQIILVPTVDAVNFQKGYLGADGERATIEGDIQVKGIDPKRWSRLTVSLRTFENAYQHEIELGFTEIELYSRYAGSTQGTNSFPSTFPFSLPLMPDTPQSIQTPHSVLAHTLMASLHPQNTSELPLSKSLTVHTRRYTSSSSTIPPSPETYVLNEPTKVEVQVPRTSFTTGEDIPLYITVPPPSRETVVDRGIRIRNIRAELIRVIKVKRELDADSESDLDQEDSQTTPTQVEDSPHYDRHSKDTNEASSSSKAPLSPLFLGTSHRTVIARSGASCRFHTSRAIQLRFILHQTLGNATPSESRVSLSVAEFGRLESDAESALITQVTLLHTVTFHIKIYVSFVDTTSRSERISTIVLPITILPPPAPLPQIPRALDEAYSKKHDRPPARTNREDDNSVPHYFENEPGPSMLSGAPPPFDDREAPPPFFATEQEASSSSRLPTFQESENEIILPDPEENANRLPPIAPIIAGEGILFGFPISRQFDGHAEDMQRSSTPPPTLEMASQDTDLTSLADLHDSGHAAIEAISLALEPSSETLDRELHEPPPPPPAMDDPSDPPPSIDSAFRTPENMGQRPATPPLPPYLVPEHHHDHHEEHVNRPPPYMD</sequence>
<dbReference type="OrthoDB" id="3357813at2759"/>
<feature type="compositionally biased region" description="Polar residues" evidence="1">
    <location>
        <begin position="463"/>
        <end position="475"/>
    </location>
</feature>
<keyword evidence="3" id="KW-1185">Reference proteome</keyword>
<dbReference type="Proteomes" id="UP000307440">
    <property type="component" value="Unassembled WGS sequence"/>
</dbReference>
<name>A0A5C3LCU6_COPMA</name>
<dbReference type="AlphaFoldDB" id="A0A5C3LCU6"/>
<feature type="region of interest" description="Disordered" evidence="1">
    <location>
        <begin position="1"/>
        <end position="30"/>
    </location>
</feature>
<feature type="compositionally biased region" description="Basic and acidic residues" evidence="1">
    <location>
        <begin position="618"/>
        <end position="630"/>
    </location>
</feature>
<dbReference type="STRING" id="230819.A0A5C3LCU6"/>
<reference evidence="2 3" key="1">
    <citation type="journal article" date="2019" name="Nat. Ecol. Evol.">
        <title>Megaphylogeny resolves global patterns of mushroom evolution.</title>
        <authorList>
            <person name="Varga T."/>
            <person name="Krizsan K."/>
            <person name="Foldi C."/>
            <person name="Dima B."/>
            <person name="Sanchez-Garcia M."/>
            <person name="Sanchez-Ramirez S."/>
            <person name="Szollosi G.J."/>
            <person name="Szarkandi J.G."/>
            <person name="Papp V."/>
            <person name="Albert L."/>
            <person name="Andreopoulos W."/>
            <person name="Angelini C."/>
            <person name="Antonin V."/>
            <person name="Barry K.W."/>
            <person name="Bougher N.L."/>
            <person name="Buchanan P."/>
            <person name="Buyck B."/>
            <person name="Bense V."/>
            <person name="Catcheside P."/>
            <person name="Chovatia M."/>
            <person name="Cooper J."/>
            <person name="Damon W."/>
            <person name="Desjardin D."/>
            <person name="Finy P."/>
            <person name="Geml J."/>
            <person name="Haridas S."/>
            <person name="Hughes K."/>
            <person name="Justo A."/>
            <person name="Karasinski D."/>
            <person name="Kautmanova I."/>
            <person name="Kiss B."/>
            <person name="Kocsube S."/>
            <person name="Kotiranta H."/>
            <person name="LaButti K.M."/>
            <person name="Lechner B.E."/>
            <person name="Liimatainen K."/>
            <person name="Lipzen A."/>
            <person name="Lukacs Z."/>
            <person name="Mihaltcheva S."/>
            <person name="Morgado L.N."/>
            <person name="Niskanen T."/>
            <person name="Noordeloos M.E."/>
            <person name="Ohm R.A."/>
            <person name="Ortiz-Santana B."/>
            <person name="Ovrebo C."/>
            <person name="Racz N."/>
            <person name="Riley R."/>
            <person name="Savchenko A."/>
            <person name="Shiryaev A."/>
            <person name="Soop K."/>
            <person name="Spirin V."/>
            <person name="Szebenyi C."/>
            <person name="Tomsovsky M."/>
            <person name="Tulloss R.E."/>
            <person name="Uehling J."/>
            <person name="Grigoriev I.V."/>
            <person name="Vagvolgyi C."/>
            <person name="Papp T."/>
            <person name="Martin F.M."/>
            <person name="Miettinen O."/>
            <person name="Hibbett D.S."/>
            <person name="Nagy L.G."/>
        </authorList>
    </citation>
    <scope>NUCLEOTIDE SEQUENCE [LARGE SCALE GENOMIC DNA]</scope>
    <source>
        <strain evidence="2 3">CBS 121175</strain>
    </source>
</reference>
<proteinExistence type="predicted"/>
<dbReference type="EMBL" id="ML210146">
    <property type="protein sequence ID" value="TFK30588.1"/>
    <property type="molecule type" value="Genomic_DNA"/>
</dbReference>
<evidence type="ECO:0000256" key="1">
    <source>
        <dbReference type="SAM" id="MobiDB-lite"/>
    </source>
</evidence>
<protein>
    <submittedName>
        <fullName evidence="2">Uncharacterized protein</fullName>
    </submittedName>
</protein>
<feature type="region of interest" description="Disordered" evidence="1">
    <location>
        <begin position="411"/>
        <end position="475"/>
    </location>
</feature>
<feature type="region of interest" description="Disordered" evidence="1">
    <location>
        <begin position="519"/>
        <end position="538"/>
    </location>
</feature>
<feature type="compositionally biased region" description="Basic and acidic residues" evidence="1">
    <location>
        <begin position="265"/>
        <end position="277"/>
    </location>
</feature>
<organism evidence="2 3">
    <name type="scientific">Coprinopsis marcescibilis</name>
    <name type="common">Agaric fungus</name>
    <name type="synonym">Psathyrella marcescibilis</name>
    <dbReference type="NCBI Taxonomy" id="230819"/>
    <lineage>
        <taxon>Eukaryota</taxon>
        <taxon>Fungi</taxon>
        <taxon>Dikarya</taxon>
        <taxon>Basidiomycota</taxon>
        <taxon>Agaricomycotina</taxon>
        <taxon>Agaricomycetes</taxon>
        <taxon>Agaricomycetidae</taxon>
        <taxon>Agaricales</taxon>
        <taxon>Agaricineae</taxon>
        <taxon>Psathyrellaceae</taxon>
        <taxon>Coprinopsis</taxon>
    </lineage>
</organism>
<feature type="compositionally biased region" description="Polar residues" evidence="1">
    <location>
        <begin position="10"/>
        <end position="20"/>
    </location>
</feature>
<feature type="compositionally biased region" description="Basic and acidic residues" evidence="1">
    <location>
        <begin position="411"/>
        <end position="428"/>
    </location>
</feature>
<feature type="compositionally biased region" description="Low complexity" evidence="1">
    <location>
        <begin position="279"/>
        <end position="289"/>
    </location>
</feature>
<gene>
    <name evidence="2" type="ORF">FA15DRAFT_629804</name>
</gene>
<evidence type="ECO:0000313" key="2">
    <source>
        <dbReference type="EMBL" id="TFK30588.1"/>
    </source>
</evidence>
<feature type="compositionally biased region" description="Acidic residues" evidence="1">
    <location>
        <begin position="245"/>
        <end position="255"/>
    </location>
</feature>
<feature type="region of interest" description="Disordered" evidence="1">
    <location>
        <begin position="561"/>
        <end position="637"/>
    </location>
</feature>
<evidence type="ECO:0000313" key="3">
    <source>
        <dbReference type="Proteomes" id="UP000307440"/>
    </source>
</evidence>
<accession>A0A5C3LCU6</accession>